<dbReference type="EC" id="6.3.3.1" evidence="3 13"/>
<dbReference type="FunFam" id="3.30.1330.10:FF:000001">
    <property type="entry name" value="Phosphoribosylformylglycinamidine cyclo-ligase"/>
    <property type="match status" value="1"/>
</dbReference>
<evidence type="ECO:0000256" key="9">
    <source>
        <dbReference type="ARBA" id="ARBA00031908"/>
    </source>
</evidence>
<evidence type="ECO:0000256" key="13">
    <source>
        <dbReference type="HAMAP-Rule" id="MF_00741"/>
    </source>
</evidence>
<evidence type="ECO:0000256" key="11">
    <source>
        <dbReference type="ARBA" id="ARBA00033093"/>
    </source>
</evidence>
<evidence type="ECO:0000256" key="10">
    <source>
        <dbReference type="ARBA" id="ARBA00032931"/>
    </source>
</evidence>
<comment type="similarity">
    <text evidence="2 13">Belongs to the AIR synthase family.</text>
</comment>
<dbReference type="Gene3D" id="3.30.1330.10">
    <property type="entry name" value="PurM-like, N-terminal domain"/>
    <property type="match status" value="1"/>
</dbReference>
<evidence type="ECO:0000256" key="12">
    <source>
        <dbReference type="ARBA" id="ARBA00049057"/>
    </source>
</evidence>
<dbReference type="RefSeq" id="WP_206561949.1">
    <property type="nucleotide sequence ID" value="NZ_JAFKCZ010000015.1"/>
</dbReference>
<gene>
    <name evidence="13 17" type="primary">purM</name>
    <name evidence="17" type="ORF">JYP50_18015</name>
</gene>
<dbReference type="CDD" id="cd02196">
    <property type="entry name" value="PurM"/>
    <property type="match status" value="1"/>
</dbReference>
<evidence type="ECO:0000259" key="15">
    <source>
        <dbReference type="Pfam" id="PF00586"/>
    </source>
</evidence>
<dbReference type="HAMAP" id="MF_00741">
    <property type="entry name" value="AIRS"/>
    <property type="match status" value="1"/>
</dbReference>
<name>A0A939DHS6_9GAMM</name>
<dbReference type="GO" id="GO:0004637">
    <property type="term" value="F:phosphoribosylamine-glycine ligase activity"/>
    <property type="evidence" value="ECO:0007669"/>
    <property type="project" value="TreeGrafter"/>
</dbReference>
<accession>A0A939DHS6</accession>
<feature type="domain" description="PurM-like N-terminal" evidence="15">
    <location>
        <begin position="67"/>
        <end position="172"/>
    </location>
</feature>
<feature type="region of interest" description="Disordered" evidence="14">
    <location>
        <begin position="1"/>
        <end position="20"/>
    </location>
</feature>
<dbReference type="SUPFAM" id="SSF55326">
    <property type="entry name" value="PurM N-terminal domain-like"/>
    <property type="match status" value="1"/>
</dbReference>
<proteinExistence type="inferred from homology"/>
<evidence type="ECO:0000256" key="3">
    <source>
        <dbReference type="ARBA" id="ARBA00013047"/>
    </source>
</evidence>
<dbReference type="InterPro" id="IPR036921">
    <property type="entry name" value="PurM-like_N_sf"/>
</dbReference>
<dbReference type="InterPro" id="IPR016188">
    <property type="entry name" value="PurM-like_N"/>
</dbReference>
<keyword evidence="6 13" id="KW-0547">Nucleotide-binding</keyword>
<evidence type="ECO:0000313" key="17">
    <source>
        <dbReference type="EMBL" id="MBN7798503.1"/>
    </source>
</evidence>
<comment type="catalytic activity">
    <reaction evidence="12 13">
        <text>2-formamido-N(1)-(5-O-phospho-beta-D-ribosyl)acetamidine + ATP = 5-amino-1-(5-phospho-beta-D-ribosyl)imidazole + ADP + phosphate + H(+)</text>
        <dbReference type="Rhea" id="RHEA:23032"/>
        <dbReference type="ChEBI" id="CHEBI:15378"/>
        <dbReference type="ChEBI" id="CHEBI:30616"/>
        <dbReference type="ChEBI" id="CHEBI:43474"/>
        <dbReference type="ChEBI" id="CHEBI:137981"/>
        <dbReference type="ChEBI" id="CHEBI:147287"/>
        <dbReference type="ChEBI" id="CHEBI:456216"/>
        <dbReference type="EC" id="6.3.3.1"/>
    </reaction>
</comment>
<dbReference type="SUPFAM" id="SSF56042">
    <property type="entry name" value="PurM C-terminal domain-like"/>
    <property type="match status" value="1"/>
</dbReference>
<keyword evidence="13" id="KW-0963">Cytoplasm</keyword>
<reference evidence="17" key="1">
    <citation type="submission" date="2021-02" db="EMBL/GenBank/DDBJ databases">
        <title>PHA producing bacteria isolated from coastal sediment in Guangdong, Shenzhen.</title>
        <authorList>
            <person name="Zheng W."/>
            <person name="Yu S."/>
            <person name="Huang Y."/>
        </authorList>
    </citation>
    <scope>NUCLEOTIDE SEQUENCE</scope>
    <source>
        <strain evidence="17">TN14-10</strain>
    </source>
</reference>
<dbReference type="AlphaFoldDB" id="A0A939DHS6"/>
<dbReference type="GO" id="GO:0005829">
    <property type="term" value="C:cytosol"/>
    <property type="evidence" value="ECO:0007669"/>
    <property type="project" value="TreeGrafter"/>
</dbReference>
<dbReference type="InterPro" id="IPR010918">
    <property type="entry name" value="PurM-like_C_dom"/>
</dbReference>
<keyword evidence="7 13" id="KW-0658">Purine biosynthesis</keyword>
<dbReference type="GO" id="GO:0005524">
    <property type="term" value="F:ATP binding"/>
    <property type="evidence" value="ECO:0007669"/>
    <property type="project" value="UniProtKB-KW"/>
</dbReference>
<keyword evidence="8 13" id="KW-0067">ATP-binding</keyword>
<dbReference type="NCBIfam" id="TIGR00878">
    <property type="entry name" value="purM"/>
    <property type="match status" value="1"/>
</dbReference>
<evidence type="ECO:0000256" key="1">
    <source>
        <dbReference type="ARBA" id="ARBA00004686"/>
    </source>
</evidence>
<dbReference type="GO" id="GO:0004641">
    <property type="term" value="F:phosphoribosylformylglycinamidine cyclo-ligase activity"/>
    <property type="evidence" value="ECO:0007669"/>
    <property type="project" value="UniProtKB-UniRule"/>
</dbReference>
<dbReference type="Pfam" id="PF00586">
    <property type="entry name" value="AIRS"/>
    <property type="match status" value="1"/>
</dbReference>
<sequence length="352" mass="36426">MSTDKQGPSSHSPSLSYRDAGVDIDAGNALVERIKHVSRRTARPEVLGGLGGFGALCELPAGYREPVLVSGTDGVGTKLRLAMDLGIHDTIGIDLVAMCVNDLVVAGAEPLFFLDYYATGALNVETAAAVVTGIGRGCELAGCALVGGETAEMPGMYAGEDYDLAGFCVGVVEKSAIIDGSAVAEGDALIGVASSGPHSNGYSLIRKILEVSGADLEQALGDTTLGQALLEPTTIYVKALLDLIGKIEVKALSHITGGGLLENLPRVLPEGCSAHIDTGSWAWPEVFRWLQEQGNVATREMYRTFNCGVGMVVCVAEADCAAAVAALEAAGHRAWRLGRIGGGAREVELVAS</sequence>
<dbReference type="Proteomes" id="UP000664303">
    <property type="component" value="Unassembled WGS sequence"/>
</dbReference>
<dbReference type="PANTHER" id="PTHR10520">
    <property type="entry name" value="TRIFUNCTIONAL PURINE BIOSYNTHETIC PROTEIN ADENOSINE-3-RELATED"/>
    <property type="match status" value="1"/>
</dbReference>
<organism evidence="17 18">
    <name type="scientific">Parahaliea mediterranea</name>
    <dbReference type="NCBI Taxonomy" id="651086"/>
    <lineage>
        <taxon>Bacteria</taxon>
        <taxon>Pseudomonadati</taxon>
        <taxon>Pseudomonadota</taxon>
        <taxon>Gammaproteobacteria</taxon>
        <taxon>Cellvibrionales</taxon>
        <taxon>Halieaceae</taxon>
        <taxon>Parahaliea</taxon>
    </lineage>
</organism>
<dbReference type="PANTHER" id="PTHR10520:SF12">
    <property type="entry name" value="TRIFUNCTIONAL PURINE BIOSYNTHETIC PROTEIN ADENOSINE-3"/>
    <property type="match status" value="1"/>
</dbReference>
<dbReference type="FunFam" id="3.90.650.10:FF:000001">
    <property type="entry name" value="Phosphoribosylformylglycinamidine cyclo-ligase"/>
    <property type="match status" value="1"/>
</dbReference>
<feature type="compositionally biased region" description="Polar residues" evidence="14">
    <location>
        <begin position="1"/>
        <end position="15"/>
    </location>
</feature>
<evidence type="ECO:0000256" key="5">
    <source>
        <dbReference type="ARBA" id="ARBA00022598"/>
    </source>
</evidence>
<dbReference type="InterPro" id="IPR004733">
    <property type="entry name" value="PurM_cligase"/>
</dbReference>
<comment type="pathway">
    <text evidence="1 13">Purine metabolism; IMP biosynthesis via de novo pathway; 5-amino-1-(5-phospho-D-ribosyl)imidazole from N(2)-formyl-N(1)-(5-phospho-D-ribosyl)glycinamide: step 2/2.</text>
</comment>
<evidence type="ECO:0000256" key="4">
    <source>
        <dbReference type="ARBA" id="ARBA00020367"/>
    </source>
</evidence>
<protein>
    <recommendedName>
        <fullName evidence="4 13">Phosphoribosylformylglycinamidine cyclo-ligase</fullName>
        <ecNumber evidence="3 13">6.3.3.1</ecNumber>
    </recommendedName>
    <alternativeName>
        <fullName evidence="10 13">AIR synthase</fullName>
    </alternativeName>
    <alternativeName>
        <fullName evidence="11 13">AIRS</fullName>
    </alternativeName>
    <alternativeName>
        <fullName evidence="9 13">Phosphoribosyl-aminoimidazole synthetase</fullName>
    </alternativeName>
</protein>
<dbReference type="Pfam" id="PF02769">
    <property type="entry name" value="AIRS_C"/>
    <property type="match status" value="1"/>
</dbReference>
<dbReference type="GO" id="GO:0046084">
    <property type="term" value="P:adenine biosynthetic process"/>
    <property type="evidence" value="ECO:0007669"/>
    <property type="project" value="TreeGrafter"/>
</dbReference>
<comment type="subcellular location">
    <subcellularLocation>
        <location evidence="13">Cytoplasm</location>
    </subcellularLocation>
</comment>
<keyword evidence="18" id="KW-1185">Reference proteome</keyword>
<dbReference type="Gene3D" id="3.90.650.10">
    <property type="entry name" value="PurM-like C-terminal domain"/>
    <property type="match status" value="1"/>
</dbReference>
<evidence type="ECO:0000256" key="6">
    <source>
        <dbReference type="ARBA" id="ARBA00022741"/>
    </source>
</evidence>
<evidence type="ECO:0000259" key="16">
    <source>
        <dbReference type="Pfam" id="PF02769"/>
    </source>
</evidence>
<comment type="caution">
    <text evidence="17">The sequence shown here is derived from an EMBL/GenBank/DDBJ whole genome shotgun (WGS) entry which is preliminary data.</text>
</comment>
<evidence type="ECO:0000313" key="18">
    <source>
        <dbReference type="Proteomes" id="UP000664303"/>
    </source>
</evidence>
<evidence type="ECO:0000256" key="7">
    <source>
        <dbReference type="ARBA" id="ARBA00022755"/>
    </source>
</evidence>
<dbReference type="EMBL" id="JAFKCZ010000015">
    <property type="protein sequence ID" value="MBN7798503.1"/>
    <property type="molecule type" value="Genomic_DNA"/>
</dbReference>
<dbReference type="InterPro" id="IPR036676">
    <property type="entry name" value="PurM-like_C_sf"/>
</dbReference>
<keyword evidence="5 13" id="KW-0436">Ligase</keyword>
<dbReference type="GO" id="GO:0006189">
    <property type="term" value="P:'de novo' IMP biosynthetic process"/>
    <property type="evidence" value="ECO:0007669"/>
    <property type="project" value="UniProtKB-UniRule"/>
</dbReference>
<evidence type="ECO:0000256" key="14">
    <source>
        <dbReference type="SAM" id="MobiDB-lite"/>
    </source>
</evidence>
<evidence type="ECO:0000256" key="2">
    <source>
        <dbReference type="ARBA" id="ARBA00010280"/>
    </source>
</evidence>
<feature type="domain" description="PurM-like C-terminal" evidence="16">
    <location>
        <begin position="185"/>
        <end position="346"/>
    </location>
</feature>
<evidence type="ECO:0000256" key="8">
    <source>
        <dbReference type="ARBA" id="ARBA00022840"/>
    </source>
</evidence>